<dbReference type="RefSeq" id="WP_109608502.1">
    <property type="nucleotide sequence ID" value="NZ_QGHA01000005.1"/>
</dbReference>
<accession>A0A316H9C6</accession>
<dbReference type="InterPro" id="IPR012338">
    <property type="entry name" value="Beta-lactam/transpept-like"/>
</dbReference>
<keyword evidence="2" id="KW-0378">Hydrolase</keyword>
<comment type="caution">
    <text evidence="2">The sequence shown here is derived from an EMBL/GenBank/DDBJ whole genome shotgun (WGS) entry which is preliminary data.</text>
</comment>
<evidence type="ECO:0000259" key="1">
    <source>
        <dbReference type="Pfam" id="PF00144"/>
    </source>
</evidence>
<dbReference type="AlphaFoldDB" id="A0A316H9C6"/>
<name>A0A316H9C6_9SPHI</name>
<dbReference type="SUPFAM" id="SSF56601">
    <property type="entry name" value="beta-lactamase/transpeptidase-like"/>
    <property type="match status" value="1"/>
</dbReference>
<protein>
    <submittedName>
        <fullName evidence="2">D-alanyl-D-alanine carboxypeptidase</fullName>
    </submittedName>
</protein>
<reference evidence="2 3" key="1">
    <citation type="submission" date="2018-05" db="EMBL/GenBank/DDBJ databases">
        <title>Genomic Encyclopedia of Archaeal and Bacterial Type Strains, Phase II (KMG-II): from individual species to whole genera.</title>
        <authorList>
            <person name="Goeker M."/>
        </authorList>
    </citation>
    <scope>NUCLEOTIDE SEQUENCE [LARGE SCALE GENOMIC DNA]</scope>
    <source>
        <strain evidence="2 3">DSM 19975</strain>
    </source>
</reference>
<dbReference type="PANTHER" id="PTHR46825">
    <property type="entry name" value="D-ALANYL-D-ALANINE-CARBOXYPEPTIDASE/ENDOPEPTIDASE AMPH"/>
    <property type="match status" value="1"/>
</dbReference>
<keyword evidence="3" id="KW-1185">Reference proteome</keyword>
<proteinExistence type="predicted"/>
<organism evidence="2 3">
    <name type="scientific">Mucilaginibacter oryzae</name>
    <dbReference type="NCBI Taxonomy" id="468058"/>
    <lineage>
        <taxon>Bacteria</taxon>
        <taxon>Pseudomonadati</taxon>
        <taxon>Bacteroidota</taxon>
        <taxon>Sphingobacteriia</taxon>
        <taxon>Sphingobacteriales</taxon>
        <taxon>Sphingobacteriaceae</taxon>
        <taxon>Mucilaginibacter</taxon>
    </lineage>
</organism>
<dbReference type="Proteomes" id="UP000245678">
    <property type="component" value="Unassembled WGS sequence"/>
</dbReference>
<evidence type="ECO:0000313" key="3">
    <source>
        <dbReference type="Proteomes" id="UP000245678"/>
    </source>
</evidence>
<feature type="domain" description="Beta-lactamase-related" evidence="1">
    <location>
        <begin position="74"/>
        <end position="374"/>
    </location>
</feature>
<dbReference type="EMBL" id="QGHA01000005">
    <property type="protein sequence ID" value="PWK77067.1"/>
    <property type="molecule type" value="Genomic_DNA"/>
</dbReference>
<keyword evidence="2" id="KW-0121">Carboxypeptidase</keyword>
<keyword evidence="2" id="KW-0645">Protease</keyword>
<evidence type="ECO:0000313" key="2">
    <source>
        <dbReference type="EMBL" id="PWK77067.1"/>
    </source>
</evidence>
<gene>
    <name evidence="2" type="ORF">LX99_02877</name>
</gene>
<dbReference type="InterPro" id="IPR001466">
    <property type="entry name" value="Beta-lactam-related"/>
</dbReference>
<dbReference type="InterPro" id="IPR050491">
    <property type="entry name" value="AmpC-like"/>
</dbReference>
<dbReference type="Pfam" id="PF00144">
    <property type="entry name" value="Beta-lactamase"/>
    <property type="match status" value="1"/>
</dbReference>
<dbReference type="PANTHER" id="PTHR46825:SF7">
    <property type="entry name" value="D-ALANYL-D-ALANINE CARBOXYPEPTIDASE"/>
    <property type="match status" value="1"/>
</dbReference>
<dbReference type="GO" id="GO:0004180">
    <property type="term" value="F:carboxypeptidase activity"/>
    <property type="evidence" value="ECO:0007669"/>
    <property type="project" value="UniProtKB-KW"/>
</dbReference>
<dbReference type="PROSITE" id="PS51257">
    <property type="entry name" value="PROKAR_LIPOPROTEIN"/>
    <property type="match status" value="1"/>
</dbReference>
<sequence length="388" mass="42467">MRFSRITSLWLLALGGIISGCGKNELQAQVLKKHAPVTAEAISFVAADYQHNRPLTGPLKDSLDATISRLFPVNRMPGITAAMLMPGKGLWQTTTGFLSQPDRQKADSSSVFYWASVTKLITATIIDQLVLEGKLSYDDKLAKWFPQFEQAKAISIGQLLDHTSGLASFNTEPAIFKKEKHYTPEDLIHIALQQKNLFPPGKYWSYSNTGYLLLAMIIRQVDNRSYAEAVRQRIAVPLHLSSLRVLTDANMPAGLAKGHNADGSAVNEDYSVPLGAGDIVSNAQDMATFLLALLNGAVIPKATVTSRLQDLYPMPDKGMFYGKGIMLTDFAEITGQPDQWVGHTGGTETYRALLIYDVKTKIFLAVSVNAHVSVEAISRKLLSVAAQQ</sequence>
<dbReference type="Gene3D" id="3.40.710.10">
    <property type="entry name" value="DD-peptidase/beta-lactamase superfamily"/>
    <property type="match status" value="1"/>
</dbReference>